<protein>
    <recommendedName>
        <fullName evidence="5">Transmembrane protein</fullName>
    </recommendedName>
</protein>
<comment type="caution">
    <text evidence="3">The sequence shown here is derived from an EMBL/GenBank/DDBJ whole genome shotgun (WGS) entry which is preliminary data.</text>
</comment>
<keyword evidence="2" id="KW-0812">Transmembrane</keyword>
<evidence type="ECO:0000256" key="2">
    <source>
        <dbReference type="SAM" id="Phobius"/>
    </source>
</evidence>
<reference evidence="3 4" key="1">
    <citation type="journal article" date="2012" name="J. Bacteriol.">
        <title>Genome Sequence of Nitratireductor pacificus Type Strain pht-3B.</title>
        <authorList>
            <person name="Lai Q."/>
            <person name="Li G."/>
            <person name="Shao Z."/>
        </authorList>
    </citation>
    <scope>NUCLEOTIDE SEQUENCE [LARGE SCALE GENOMIC DNA]</scope>
    <source>
        <strain evidence="4">pht-3B</strain>
    </source>
</reference>
<feature type="transmembrane region" description="Helical" evidence="2">
    <location>
        <begin position="164"/>
        <end position="183"/>
    </location>
</feature>
<dbReference type="STRING" id="391937.NA2_00180"/>
<dbReference type="Proteomes" id="UP000006786">
    <property type="component" value="Unassembled WGS sequence"/>
</dbReference>
<organism evidence="3 4">
    <name type="scientific">Nitratireductor pacificus pht-3B</name>
    <dbReference type="NCBI Taxonomy" id="391937"/>
    <lineage>
        <taxon>Bacteria</taxon>
        <taxon>Pseudomonadati</taxon>
        <taxon>Pseudomonadota</taxon>
        <taxon>Alphaproteobacteria</taxon>
        <taxon>Hyphomicrobiales</taxon>
        <taxon>Phyllobacteriaceae</taxon>
        <taxon>Nitratireductor</taxon>
    </lineage>
</organism>
<keyword evidence="2" id="KW-1133">Transmembrane helix</keyword>
<sequence length="365" mass="40591">MDVEGLLQSVIRFSNFMTSRLVVSGVVFYVASGFTDIGSTTEGFLPDADLLNQVVQNYQTIFDVLGVSDFALLLIFFLFLTTIHLLYVAFNRIGEYLPPAIIPLSGWEAVDDVTLSAFDILREARGEEHTDEENQRLYEFKKKLREIEQATEAKYHNEIEGVSAAFRISKTFILFALGAWLYALASGRYTGDMNILLAILGLSVLTALYTAFAIFRANYERTALLRQEVIGQFLEFARIWAPAGHQQRVEAACAPSRDLKPARFAIVVPVYGTLDELLGDVRRWRGRLSRRRAAVAARVAQAAIQNAAQNAAQGAALSQAPLAAILTEQRDDEVAPTGETNVKSHKKRNHRHRRPDLAGGRSDQA</sequence>
<dbReference type="RefSeq" id="WP_008592857.1">
    <property type="nucleotide sequence ID" value="NZ_AMRM01000001.1"/>
</dbReference>
<dbReference type="AlphaFoldDB" id="K2N9D6"/>
<evidence type="ECO:0000313" key="3">
    <source>
        <dbReference type="EMBL" id="EKF20748.1"/>
    </source>
</evidence>
<proteinExistence type="predicted"/>
<keyword evidence="2" id="KW-0472">Membrane</keyword>
<dbReference type="PATRIC" id="fig|391937.3.peg.36"/>
<dbReference type="EMBL" id="AMRM01000001">
    <property type="protein sequence ID" value="EKF20748.1"/>
    <property type="molecule type" value="Genomic_DNA"/>
</dbReference>
<feature type="compositionally biased region" description="Basic residues" evidence="1">
    <location>
        <begin position="343"/>
        <end position="354"/>
    </location>
</feature>
<evidence type="ECO:0000313" key="4">
    <source>
        <dbReference type="Proteomes" id="UP000006786"/>
    </source>
</evidence>
<feature type="transmembrane region" description="Helical" evidence="2">
    <location>
        <begin position="195"/>
        <end position="215"/>
    </location>
</feature>
<dbReference type="OrthoDB" id="8028003at2"/>
<gene>
    <name evidence="3" type="ORF">NA2_00180</name>
</gene>
<feature type="transmembrane region" description="Helical" evidence="2">
    <location>
        <begin position="70"/>
        <end position="90"/>
    </location>
</feature>
<feature type="region of interest" description="Disordered" evidence="1">
    <location>
        <begin position="328"/>
        <end position="365"/>
    </location>
</feature>
<name>K2N9D6_9HYPH</name>
<evidence type="ECO:0000256" key="1">
    <source>
        <dbReference type="SAM" id="MobiDB-lite"/>
    </source>
</evidence>
<accession>K2N9D6</accession>
<keyword evidence="4" id="KW-1185">Reference proteome</keyword>
<evidence type="ECO:0008006" key="5">
    <source>
        <dbReference type="Google" id="ProtNLM"/>
    </source>
</evidence>